<sequence>MVFYINTKRHEYKLLNELENKYGKPIFIIGDYGGKKGLKTISKNRNKKIIKKTF</sequence>
<protein>
    <submittedName>
        <fullName evidence="1">Uncharacterized protein</fullName>
    </submittedName>
</protein>
<reference evidence="1" key="1">
    <citation type="journal article" date="2020" name="Nature">
        <title>Giant virus diversity and host interactions through global metagenomics.</title>
        <authorList>
            <person name="Schulz F."/>
            <person name="Roux S."/>
            <person name="Paez-Espino D."/>
            <person name="Jungbluth S."/>
            <person name="Walsh D.A."/>
            <person name="Denef V.J."/>
            <person name="McMahon K.D."/>
            <person name="Konstantinidis K.T."/>
            <person name="Eloe-Fadrosh E.A."/>
            <person name="Kyrpides N.C."/>
            <person name="Woyke T."/>
        </authorList>
    </citation>
    <scope>NUCLEOTIDE SEQUENCE</scope>
    <source>
        <strain evidence="1">GVMAG-S-1004661-13</strain>
    </source>
</reference>
<accession>A0A6C0AC21</accession>
<dbReference type="EMBL" id="MN740544">
    <property type="protein sequence ID" value="QHS77259.1"/>
    <property type="molecule type" value="Genomic_DNA"/>
</dbReference>
<organism evidence="1">
    <name type="scientific">viral metagenome</name>
    <dbReference type="NCBI Taxonomy" id="1070528"/>
    <lineage>
        <taxon>unclassified sequences</taxon>
        <taxon>metagenomes</taxon>
        <taxon>organismal metagenomes</taxon>
    </lineage>
</organism>
<dbReference type="AlphaFoldDB" id="A0A6C0AC21"/>
<evidence type="ECO:0000313" key="1">
    <source>
        <dbReference type="EMBL" id="QHS77259.1"/>
    </source>
</evidence>
<proteinExistence type="predicted"/>
<name>A0A6C0AC21_9ZZZZ</name>